<dbReference type="WBParaSite" id="nRc.2.0.1.t15903-RA">
    <property type="protein sequence ID" value="nRc.2.0.1.t15903-RA"/>
    <property type="gene ID" value="nRc.2.0.1.g15903"/>
</dbReference>
<dbReference type="Proteomes" id="UP000887565">
    <property type="component" value="Unplaced"/>
</dbReference>
<keyword evidence="2" id="KW-1185">Reference proteome</keyword>
<dbReference type="AlphaFoldDB" id="A0A915INY7"/>
<feature type="domain" description="4'-phosphopantetheinyl transferase N-terminal" evidence="1">
    <location>
        <begin position="26"/>
        <end position="77"/>
    </location>
</feature>
<dbReference type="Gene3D" id="3.90.470.20">
    <property type="entry name" value="4'-phosphopantetheinyl transferase domain"/>
    <property type="match status" value="1"/>
</dbReference>
<dbReference type="GO" id="GO:0000287">
    <property type="term" value="F:magnesium ion binding"/>
    <property type="evidence" value="ECO:0007669"/>
    <property type="project" value="InterPro"/>
</dbReference>
<proteinExistence type="predicted"/>
<protein>
    <recommendedName>
        <fullName evidence="1">4'-phosphopantetheinyl transferase N-terminal domain-containing protein</fullName>
    </recommendedName>
</protein>
<name>A0A915INY7_ROMCU</name>
<reference evidence="3" key="1">
    <citation type="submission" date="2022-11" db="UniProtKB">
        <authorList>
            <consortium name="WormBaseParasite"/>
        </authorList>
    </citation>
    <scope>IDENTIFICATION</scope>
</reference>
<dbReference type="InterPro" id="IPR055066">
    <property type="entry name" value="AASDHPPT_N"/>
</dbReference>
<evidence type="ECO:0000313" key="2">
    <source>
        <dbReference type="Proteomes" id="UP000887565"/>
    </source>
</evidence>
<sequence length="95" mass="11124">MPNAHRLVCKIMTTAKTIRWSFRLSQWEPSSSNGQDLADWSKILSSIQPEEIERINGYYFKESAKSAAIGRLMIRELKILLIDLIIEQWMKKLKE</sequence>
<evidence type="ECO:0000313" key="3">
    <source>
        <dbReference type="WBParaSite" id="nRc.2.0.1.t15903-RA"/>
    </source>
</evidence>
<dbReference type="InterPro" id="IPR037143">
    <property type="entry name" value="4-PPantetheinyl_Trfase_dom_sf"/>
</dbReference>
<evidence type="ECO:0000259" key="1">
    <source>
        <dbReference type="Pfam" id="PF22624"/>
    </source>
</evidence>
<dbReference type="GO" id="GO:0008897">
    <property type="term" value="F:holo-[acyl-carrier-protein] synthase activity"/>
    <property type="evidence" value="ECO:0007669"/>
    <property type="project" value="InterPro"/>
</dbReference>
<dbReference type="Pfam" id="PF22624">
    <property type="entry name" value="AASDHPPT_N"/>
    <property type="match status" value="1"/>
</dbReference>
<accession>A0A915INY7</accession>
<dbReference type="SUPFAM" id="SSF56214">
    <property type="entry name" value="4'-phosphopantetheinyl transferase"/>
    <property type="match status" value="1"/>
</dbReference>
<organism evidence="2 3">
    <name type="scientific">Romanomermis culicivorax</name>
    <name type="common">Nematode worm</name>
    <dbReference type="NCBI Taxonomy" id="13658"/>
    <lineage>
        <taxon>Eukaryota</taxon>
        <taxon>Metazoa</taxon>
        <taxon>Ecdysozoa</taxon>
        <taxon>Nematoda</taxon>
        <taxon>Enoplea</taxon>
        <taxon>Dorylaimia</taxon>
        <taxon>Mermithida</taxon>
        <taxon>Mermithoidea</taxon>
        <taxon>Mermithidae</taxon>
        <taxon>Romanomermis</taxon>
    </lineage>
</organism>